<comment type="caution">
    <text evidence="1">The sequence shown here is derived from an EMBL/GenBank/DDBJ whole genome shotgun (WGS) entry which is preliminary data.</text>
</comment>
<sequence length="54" mass="6307">MLEQAFQFLAIGWQVSASLRMLKKNQGEWFQWFHGPRTLPGLSSSRRLLVGRFV</sequence>
<organism evidence="1 2">
    <name type="scientific">Cystobacter fuscus (strain ATCC 25194 / DSM 2262 / NBRC 100088 / M29)</name>
    <dbReference type="NCBI Taxonomy" id="1242864"/>
    <lineage>
        <taxon>Bacteria</taxon>
        <taxon>Pseudomonadati</taxon>
        <taxon>Myxococcota</taxon>
        <taxon>Myxococcia</taxon>
        <taxon>Myxococcales</taxon>
        <taxon>Cystobacterineae</taxon>
        <taxon>Archangiaceae</taxon>
        <taxon>Cystobacter</taxon>
    </lineage>
</organism>
<evidence type="ECO:0000313" key="1">
    <source>
        <dbReference type="EMBL" id="EPX63457.1"/>
    </source>
</evidence>
<dbReference type="EMBL" id="ANAH02000005">
    <property type="protein sequence ID" value="EPX63457.1"/>
    <property type="molecule type" value="Genomic_DNA"/>
</dbReference>
<keyword evidence="2" id="KW-1185">Reference proteome</keyword>
<dbReference type="Proteomes" id="UP000011682">
    <property type="component" value="Unassembled WGS sequence"/>
</dbReference>
<gene>
    <name evidence="1" type="ORF">D187_005863</name>
</gene>
<name>S9PLW6_CYSF2</name>
<protein>
    <submittedName>
        <fullName evidence="1">Major royal jelly protein</fullName>
    </submittedName>
</protein>
<reference evidence="1" key="1">
    <citation type="submission" date="2013-05" db="EMBL/GenBank/DDBJ databases">
        <title>Genome assembly of Cystobacter fuscus DSM 2262.</title>
        <authorList>
            <person name="Sharma G."/>
            <person name="Khatri I."/>
            <person name="Kaur C."/>
            <person name="Mayilraj S."/>
            <person name="Subramanian S."/>
        </authorList>
    </citation>
    <scope>NUCLEOTIDE SEQUENCE [LARGE SCALE GENOMIC DNA]</scope>
    <source>
        <strain evidence="1">DSM 2262</strain>
    </source>
</reference>
<proteinExistence type="predicted"/>
<accession>S9PLW6</accession>
<dbReference type="AlphaFoldDB" id="S9PLW6"/>
<evidence type="ECO:0000313" key="2">
    <source>
        <dbReference type="Proteomes" id="UP000011682"/>
    </source>
</evidence>